<dbReference type="Gene3D" id="2.60.40.1080">
    <property type="match status" value="2"/>
</dbReference>
<feature type="domain" description="BIG2" evidence="1">
    <location>
        <begin position="190"/>
        <end position="265"/>
    </location>
</feature>
<dbReference type="InterPro" id="IPR045197">
    <property type="entry name" value="NUP210-like"/>
</dbReference>
<dbReference type="InterPro" id="IPR032675">
    <property type="entry name" value="LRR_dom_sf"/>
</dbReference>
<gene>
    <name evidence="2" type="ORF">RCZ01_09470</name>
</gene>
<protein>
    <recommendedName>
        <fullName evidence="1">BIG2 domain-containing protein</fullName>
    </recommendedName>
</protein>
<feature type="domain" description="BIG2" evidence="1">
    <location>
        <begin position="112"/>
        <end position="188"/>
    </location>
</feature>
<organism evidence="2 3">
    <name type="scientific">Capnocytophaga felis</name>
    <dbReference type="NCBI Taxonomy" id="2267611"/>
    <lineage>
        <taxon>Bacteria</taxon>
        <taxon>Pseudomonadati</taxon>
        <taxon>Bacteroidota</taxon>
        <taxon>Flavobacteriia</taxon>
        <taxon>Flavobacteriales</taxon>
        <taxon>Flavobacteriaceae</taxon>
        <taxon>Capnocytophaga</taxon>
    </lineage>
</organism>
<dbReference type="AlphaFoldDB" id="A0A5M4B8Q2"/>
<accession>A0A5M4B8Q2</accession>
<dbReference type="PROSITE" id="PS51257">
    <property type="entry name" value="PROKAR_LIPOPROTEIN"/>
    <property type="match status" value="1"/>
</dbReference>
<dbReference type="Proteomes" id="UP000398217">
    <property type="component" value="Unassembled WGS sequence"/>
</dbReference>
<dbReference type="OrthoDB" id="1151286at2"/>
<feature type="domain" description="BIG2" evidence="1">
    <location>
        <begin position="268"/>
        <end position="354"/>
    </location>
</feature>
<evidence type="ECO:0000313" key="3">
    <source>
        <dbReference type="Proteomes" id="UP000398217"/>
    </source>
</evidence>
<keyword evidence="3" id="KW-1185">Reference proteome</keyword>
<feature type="domain" description="BIG2" evidence="1">
    <location>
        <begin position="34"/>
        <end position="110"/>
    </location>
</feature>
<evidence type="ECO:0000259" key="1">
    <source>
        <dbReference type="SMART" id="SM00635"/>
    </source>
</evidence>
<dbReference type="InterPro" id="IPR003343">
    <property type="entry name" value="Big_2"/>
</dbReference>
<comment type="caution">
    <text evidence="2">The sequence shown here is derived from an EMBL/GenBank/DDBJ whole genome shotgun (WGS) entry which is preliminary data.</text>
</comment>
<name>A0A5M4B8Q2_9FLAO</name>
<dbReference type="InterPro" id="IPR026906">
    <property type="entry name" value="LRR_5"/>
</dbReference>
<sequence length="583" mass="62576">MKKISFMLGLVFLGLTTTFVSCDKDDKKEIEKPAYKEIKIDKNSLTLSIGNSETLEITEGNGGYKVTSSDDSKVSASVKNNTQIVVEGKKSGEVTLTVTDAQNKQASVKVVVFESIALDSKTVIAKKGTQKTVAIQSGSGTYSVDSKDKTIATATLSGTTSVVISAVSNGNTTIVVTDTKTNKTEEIAVTVSELSVAKNAVELKVGATENVAITSGSGTYEISSDKENVASAEIINGEVKVSAKAAGTATITLTDGQTDETQEISVKVMEELRMEKETLSVKNKDHEVINILGVDNTNGDYQFEISTQPADVVEVKSQWFDATQGHHLKVTGLKPGEATVTVKDKQTNQVVTFKVVVTPADFFLPKTEVSLVVPASETINIQGNGQYEVISENESIAKATENNGVLTIVTVSEGSTNINVKDIIKNETKTIAVTVTVKSSFTVEANGTLTAVDPSAIVAEMVIPKNVKKIKYQLFYNHNRDIIESVTMEGIEEIGSFDFALQKKLTKVILGDKVKSIGNIAFASSTKLSEVKIKAQIPPTLKGNPFGNISKTKVLKVPIGTKETYHASDWGKFFKSEEIIEEN</sequence>
<dbReference type="SMART" id="SM00635">
    <property type="entry name" value="BID_2"/>
    <property type="match status" value="5"/>
</dbReference>
<dbReference type="InterPro" id="IPR008964">
    <property type="entry name" value="Invasin/intimin_cell_adhesion"/>
</dbReference>
<dbReference type="Pfam" id="PF13306">
    <property type="entry name" value="LRR_5"/>
    <property type="match status" value="1"/>
</dbReference>
<dbReference type="PANTHER" id="PTHR23019">
    <property type="entry name" value="NUCLEAR PORE MEMBRANE GLYCOPROTEIN GP210-RELATED"/>
    <property type="match status" value="1"/>
</dbReference>
<dbReference type="EMBL" id="BLBC01000005">
    <property type="protein sequence ID" value="GET45645.1"/>
    <property type="molecule type" value="Genomic_DNA"/>
</dbReference>
<dbReference type="RefSeq" id="WP_155284280.1">
    <property type="nucleotide sequence ID" value="NZ_BLBC01000005.1"/>
</dbReference>
<dbReference type="SUPFAM" id="SSF49373">
    <property type="entry name" value="Invasin/intimin cell-adhesion fragments"/>
    <property type="match status" value="1"/>
</dbReference>
<evidence type="ECO:0000313" key="2">
    <source>
        <dbReference type="EMBL" id="GET45645.1"/>
    </source>
</evidence>
<feature type="domain" description="BIG2" evidence="1">
    <location>
        <begin position="356"/>
        <end position="432"/>
    </location>
</feature>
<proteinExistence type="predicted"/>
<dbReference type="PANTHER" id="PTHR23019:SF0">
    <property type="entry name" value="NUCLEAR PORE MEMBRANE GLYCOPROTEIN 210"/>
    <property type="match status" value="1"/>
</dbReference>
<reference evidence="3" key="1">
    <citation type="journal article" date="2020" name="Int. J. Syst. Evol. Microbiol.">
        <title>Capnocytophaga felis sp. nov. isolated from the feline oral cavity.</title>
        <authorList>
            <person name="Suzuki M."/>
            <person name="Umeda K."/>
            <person name="Kimura M."/>
            <person name="Imaoka K."/>
            <person name="Morikawa S."/>
            <person name="Maeda K."/>
        </authorList>
    </citation>
    <scope>NUCLEOTIDE SEQUENCE [LARGE SCALE GENOMIC DNA]</scope>
    <source>
        <strain evidence="3">KC07070</strain>
    </source>
</reference>
<dbReference type="Gene3D" id="3.80.10.10">
    <property type="entry name" value="Ribonuclease Inhibitor"/>
    <property type="match status" value="1"/>
</dbReference>